<sequence length="277" mass="30365">MAMMAAQPNPQGTFIATARPHGRRWLAQAATLLRSGRFWILLLLCLPLAASAQQGIPALNSTPAPGGGTNYTLPIQTMLLLTSLSFIPAALLMMTCFTRIVIVLSLLRQALGTQSTPPTQVLVGLSLFLTFFVMSPVFDRIYTEAYQPFSENKIQMMEALDKGAAPLKEFMLKQTRQADLALYVKLSRGPALQGPEDVPLRLLVPAFVTSELKTAFQIGFAIFIPFLIIDMVVASILMSMGMMMMSPAIVSLPFKLMLFVLVDGWQLLIGSLAQSFY</sequence>
<dbReference type="InterPro" id="IPR005838">
    <property type="entry name" value="T3SS_IM_P"/>
</dbReference>
<evidence type="ECO:0000256" key="8">
    <source>
        <dbReference type="ARBA" id="ARBA00022989"/>
    </source>
</evidence>
<dbReference type="EMBL" id="WNDX01000010">
    <property type="protein sequence ID" value="KAF1047573.1"/>
    <property type="molecule type" value="Genomic_DNA"/>
</dbReference>
<feature type="transmembrane region" description="Helical" evidence="12">
    <location>
        <begin position="215"/>
        <end position="240"/>
    </location>
</feature>
<evidence type="ECO:0000256" key="1">
    <source>
        <dbReference type="ARBA" id="ARBA00006257"/>
    </source>
</evidence>
<evidence type="ECO:0000313" key="14">
    <source>
        <dbReference type="Proteomes" id="UP000462435"/>
    </source>
</evidence>
<keyword evidence="13" id="KW-0282">Flagellum</keyword>
<dbReference type="PANTHER" id="PTHR30587">
    <property type="entry name" value="FLAGELLAR BIOSYNTHETIC PROTEIN FLIP"/>
    <property type="match status" value="1"/>
</dbReference>
<proteinExistence type="inferred from homology"/>
<comment type="similarity">
    <text evidence="1 12">Belongs to the FliP/MopC/SpaP family.</text>
</comment>
<evidence type="ECO:0000256" key="10">
    <source>
        <dbReference type="ARBA" id="ARBA00023143"/>
    </source>
</evidence>
<keyword evidence="13" id="KW-0966">Cell projection</keyword>
<keyword evidence="7 12" id="KW-0653">Protein transport</keyword>
<dbReference type="GO" id="GO:0009306">
    <property type="term" value="P:protein secretion"/>
    <property type="evidence" value="ECO:0007669"/>
    <property type="project" value="UniProtKB-UniRule"/>
</dbReference>
<dbReference type="InterPro" id="IPR005837">
    <property type="entry name" value="FliP"/>
</dbReference>
<dbReference type="Pfam" id="PF00813">
    <property type="entry name" value="FliP"/>
    <property type="match status" value="1"/>
</dbReference>
<dbReference type="PROSITE" id="PS01061">
    <property type="entry name" value="FLIP_2"/>
    <property type="match status" value="1"/>
</dbReference>
<evidence type="ECO:0000256" key="7">
    <source>
        <dbReference type="ARBA" id="ARBA00022927"/>
    </source>
</evidence>
<evidence type="ECO:0000256" key="2">
    <source>
        <dbReference type="ARBA" id="ARBA00021714"/>
    </source>
</evidence>
<evidence type="ECO:0000256" key="6">
    <source>
        <dbReference type="ARBA" id="ARBA00022795"/>
    </source>
</evidence>
<dbReference type="PROSITE" id="PS01060">
    <property type="entry name" value="FLIP_1"/>
    <property type="match status" value="1"/>
</dbReference>
<protein>
    <recommendedName>
        <fullName evidence="2 12">Flagellar biosynthetic protein FliP</fullName>
    </recommendedName>
</protein>
<feature type="transmembrane region" description="Helical" evidence="12">
    <location>
        <begin position="119"/>
        <end position="138"/>
    </location>
</feature>
<keyword evidence="8 12" id="KW-1133">Transmembrane helix</keyword>
<feature type="transmembrane region" description="Helical" evidence="12">
    <location>
        <begin position="252"/>
        <end position="273"/>
    </location>
</feature>
<dbReference type="PRINTS" id="PR01302">
    <property type="entry name" value="TYPE3IMPPROT"/>
</dbReference>
<dbReference type="NCBIfam" id="NF009438">
    <property type="entry name" value="PRK12797.1"/>
    <property type="match status" value="1"/>
</dbReference>
<comment type="subcellular location">
    <subcellularLocation>
        <location evidence="12">Cell membrane</location>
        <topology evidence="12">Multi-pass membrane protein</topology>
    </subcellularLocation>
    <subcellularLocation>
        <location evidence="12">Bacterial flagellum basal body</location>
    </subcellularLocation>
</comment>
<keyword evidence="11 12" id="KW-1006">Bacterial flagellum protein export</keyword>
<dbReference type="PRINTS" id="PR00951">
    <property type="entry name" value="FLGBIOSNFLIP"/>
</dbReference>
<dbReference type="PANTHER" id="PTHR30587:SF0">
    <property type="entry name" value="FLAGELLAR BIOSYNTHETIC PROTEIN FLIP"/>
    <property type="match status" value="1"/>
</dbReference>
<evidence type="ECO:0000256" key="12">
    <source>
        <dbReference type="RuleBase" id="RU362069"/>
    </source>
</evidence>
<evidence type="ECO:0000256" key="9">
    <source>
        <dbReference type="ARBA" id="ARBA00023136"/>
    </source>
</evidence>
<gene>
    <name evidence="12 13" type="primary">fliP</name>
    <name evidence="13" type="ORF">GAK35_00578</name>
</gene>
<keyword evidence="4 12" id="KW-1003">Cell membrane</keyword>
<comment type="caution">
    <text evidence="13">The sequence shown here is derived from an EMBL/GenBank/DDBJ whole genome shotgun (WGS) entry which is preliminary data.</text>
</comment>
<keyword evidence="13" id="KW-0969">Cilium</keyword>
<comment type="function">
    <text evidence="12">Plays a role in the flagellum-specific transport system.</text>
</comment>
<dbReference type="GO" id="GO:0044781">
    <property type="term" value="P:bacterial-type flagellum organization"/>
    <property type="evidence" value="ECO:0007669"/>
    <property type="project" value="UniProtKB-UniRule"/>
</dbReference>
<dbReference type="NCBIfam" id="TIGR01103">
    <property type="entry name" value="fliP"/>
    <property type="match status" value="1"/>
</dbReference>
<feature type="transmembrane region" description="Helical" evidence="12">
    <location>
        <begin position="78"/>
        <end position="107"/>
    </location>
</feature>
<evidence type="ECO:0000256" key="3">
    <source>
        <dbReference type="ARBA" id="ARBA00022448"/>
    </source>
</evidence>
<keyword evidence="5 12" id="KW-0812">Transmembrane</keyword>
<keyword evidence="6 12" id="KW-1005">Bacterial flagellum biogenesis</keyword>
<reference evidence="14" key="1">
    <citation type="journal article" date="2020" name="MBio">
        <title>Horizontal gene transfer to a defensive symbiont with a reduced genome amongst a multipartite beetle microbiome.</title>
        <authorList>
            <person name="Waterworth S.C."/>
            <person name="Florez L.V."/>
            <person name="Rees E.R."/>
            <person name="Hertweck C."/>
            <person name="Kaltenpoth M."/>
            <person name="Kwan J.C."/>
        </authorList>
    </citation>
    <scope>NUCLEOTIDE SEQUENCE [LARGE SCALE GENOMIC DNA]</scope>
</reference>
<evidence type="ECO:0000256" key="5">
    <source>
        <dbReference type="ARBA" id="ARBA00022692"/>
    </source>
</evidence>
<dbReference type="GO" id="GO:0005886">
    <property type="term" value="C:plasma membrane"/>
    <property type="evidence" value="ECO:0007669"/>
    <property type="project" value="UniProtKB-SubCell"/>
</dbReference>
<organism evidence="13 14">
    <name type="scientific">Herbaspirillum frisingense</name>
    <dbReference type="NCBI Taxonomy" id="92645"/>
    <lineage>
        <taxon>Bacteria</taxon>
        <taxon>Pseudomonadati</taxon>
        <taxon>Pseudomonadota</taxon>
        <taxon>Betaproteobacteria</taxon>
        <taxon>Burkholderiales</taxon>
        <taxon>Oxalobacteraceae</taxon>
        <taxon>Herbaspirillum</taxon>
    </lineage>
</organism>
<accession>A0A7V8FZL8</accession>
<evidence type="ECO:0000256" key="11">
    <source>
        <dbReference type="ARBA" id="ARBA00023225"/>
    </source>
</evidence>
<dbReference type="GO" id="GO:0009425">
    <property type="term" value="C:bacterial-type flagellum basal body"/>
    <property type="evidence" value="ECO:0007669"/>
    <property type="project" value="UniProtKB-SubCell"/>
</dbReference>
<name>A0A7V8FZL8_9BURK</name>
<keyword evidence="9 12" id="KW-0472">Membrane</keyword>
<dbReference type="Proteomes" id="UP000462435">
    <property type="component" value="Unassembled WGS sequence"/>
</dbReference>
<evidence type="ECO:0000313" key="13">
    <source>
        <dbReference type="EMBL" id="KAF1047573.1"/>
    </source>
</evidence>
<evidence type="ECO:0000256" key="4">
    <source>
        <dbReference type="ARBA" id="ARBA00022475"/>
    </source>
</evidence>
<keyword evidence="10" id="KW-0975">Bacterial flagellum</keyword>
<dbReference type="AlphaFoldDB" id="A0A7V8FZL8"/>
<keyword evidence="3 12" id="KW-0813">Transport</keyword>